<dbReference type="RefSeq" id="WP_160613445.1">
    <property type="nucleotide sequence ID" value="NZ_JAUFQM010000001.1"/>
</dbReference>
<dbReference type="InterPro" id="IPR015421">
    <property type="entry name" value="PyrdxlP-dep_Trfase_major"/>
</dbReference>
<keyword evidence="8" id="KW-0408">Iron</keyword>
<evidence type="ECO:0000256" key="10">
    <source>
        <dbReference type="ARBA" id="ARBA00050776"/>
    </source>
</evidence>
<dbReference type="PANTHER" id="PTHR11601">
    <property type="entry name" value="CYSTEINE DESULFURYLASE FAMILY MEMBER"/>
    <property type="match status" value="1"/>
</dbReference>
<keyword evidence="6" id="KW-0479">Metal-binding</keyword>
<evidence type="ECO:0000313" key="13">
    <source>
        <dbReference type="Proteomes" id="UP000460290"/>
    </source>
</evidence>
<keyword evidence="5 12" id="KW-0808">Transferase</keyword>
<dbReference type="GO" id="GO:0031071">
    <property type="term" value="F:cysteine desulfurase activity"/>
    <property type="evidence" value="ECO:0007669"/>
    <property type="project" value="UniProtKB-EC"/>
</dbReference>
<name>A0A844Z8A3_9SPHN</name>
<keyword evidence="7" id="KW-0663">Pyridoxal phosphate</keyword>
<keyword evidence="13" id="KW-1185">Reference proteome</keyword>
<accession>A0A844Z8A3</accession>
<evidence type="ECO:0000256" key="2">
    <source>
        <dbReference type="ARBA" id="ARBA00003120"/>
    </source>
</evidence>
<gene>
    <name evidence="12" type="ORF">GRI35_06735</name>
</gene>
<comment type="function">
    <text evidence="2">Catalyzes the removal of elemental sulfur atoms from cysteine to produce alanine. Seems to participate in the biosynthesis of the nitrogenase metalloclusters by providing the inorganic sulfur required for the Fe-S core formation.</text>
</comment>
<dbReference type="Gene3D" id="3.90.1150.10">
    <property type="entry name" value="Aspartate Aminotransferase, domain 1"/>
    <property type="match status" value="1"/>
</dbReference>
<dbReference type="AlphaFoldDB" id="A0A844Z8A3"/>
<proteinExistence type="inferred from homology"/>
<dbReference type="GO" id="GO:0051536">
    <property type="term" value="F:iron-sulfur cluster binding"/>
    <property type="evidence" value="ECO:0007669"/>
    <property type="project" value="UniProtKB-KW"/>
</dbReference>
<dbReference type="EMBL" id="WTYZ01000001">
    <property type="protein sequence ID" value="MXO83060.1"/>
    <property type="molecule type" value="Genomic_DNA"/>
</dbReference>
<comment type="caution">
    <text evidence="12">The sequence shown here is derived from an EMBL/GenBank/DDBJ whole genome shotgun (WGS) entry which is preliminary data.</text>
</comment>
<dbReference type="InterPro" id="IPR016454">
    <property type="entry name" value="Cysteine_dSase"/>
</dbReference>
<dbReference type="Gene3D" id="3.40.640.10">
    <property type="entry name" value="Type I PLP-dependent aspartate aminotransferase-like (Major domain)"/>
    <property type="match status" value="1"/>
</dbReference>
<evidence type="ECO:0000256" key="7">
    <source>
        <dbReference type="ARBA" id="ARBA00022898"/>
    </source>
</evidence>
<dbReference type="GO" id="GO:0008483">
    <property type="term" value="F:transaminase activity"/>
    <property type="evidence" value="ECO:0007669"/>
    <property type="project" value="UniProtKB-KW"/>
</dbReference>
<evidence type="ECO:0000256" key="6">
    <source>
        <dbReference type="ARBA" id="ARBA00022723"/>
    </source>
</evidence>
<dbReference type="InterPro" id="IPR000192">
    <property type="entry name" value="Aminotrans_V_dom"/>
</dbReference>
<dbReference type="Pfam" id="PF00266">
    <property type="entry name" value="Aminotran_5"/>
    <property type="match status" value="1"/>
</dbReference>
<dbReference type="InterPro" id="IPR015424">
    <property type="entry name" value="PyrdxlP-dep_Trfase"/>
</dbReference>
<keyword evidence="9" id="KW-0411">Iron-sulfur</keyword>
<evidence type="ECO:0000259" key="11">
    <source>
        <dbReference type="Pfam" id="PF00266"/>
    </source>
</evidence>
<evidence type="ECO:0000256" key="8">
    <source>
        <dbReference type="ARBA" id="ARBA00023004"/>
    </source>
</evidence>
<dbReference type="PANTHER" id="PTHR11601:SF34">
    <property type="entry name" value="CYSTEINE DESULFURASE"/>
    <property type="match status" value="1"/>
</dbReference>
<feature type="domain" description="Aminotransferase class V" evidence="11">
    <location>
        <begin position="2"/>
        <end position="347"/>
    </location>
</feature>
<evidence type="ECO:0000256" key="4">
    <source>
        <dbReference type="ARBA" id="ARBA00013558"/>
    </source>
</evidence>
<keyword evidence="12" id="KW-0032">Aminotransferase</keyword>
<dbReference type="OrthoDB" id="9808002at2"/>
<dbReference type="SUPFAM" id="SSF53383">
    <property type="entry name" value="PLP-dependent transferases"/>
    <property type="match status" value="1"/>
</dbReference>
<reference evidence="12 13" key="1">
    <citation type="submission" date="2019-12" db="EMBL/GenBank/DDBJ databases">
        <title>Genomic-based taxomic classification of the family Erythrobacteraceae.</title>
        <authorList>
            <person name="Xu L."/>
        </authorList>
    </citation>
    <scope>NUCLEOTIDE SEQUENCE [LARGE SCALE GENOMIC DNA]</scope>
    <source>
        <strain evidence="12 13">KCTC 42006</strain>
    </source>
</reference>
<dbReference type="Proteomes" id="UP000460290">
    <property type="component" value="Unassembled WGS sequence"/>
</dbReference>
<evidence type="ECO:0000313" key="12">
    <source>
        <dbReference type="EMBL" id="MXO83060.1"/>
    </source>
</evidence>
<dbReference type="InterPro" id="IPR015422">
    <property type="entry name" value="PyrdxlP-dep_Trfase_small"/>
</dbReference>
<dbReference type="PIRSF" id="PIRSF005572">
    <property type="entry name" value="NifS"/>
    <property type="match status" value="1"/>
</dbReference>
<evidence type="ECO:0000256" key="1">
    <source>
        <dbReference type="ARBA" id="ARBA00001933"/>
    </source>
</evidence>
<evidence type="ECO:0000256" key="3">
    <source>
        <dbReference type="ARBA" id="ARBA00006490"/>
    </source>
</evidence>
<comment type="similarity">
    <text evidence="3">Belongs to the class-V pyridoxal-phosphate-dependent aminotransferase family. NifS/IscS subfamily.</text>
</comment>
<evidence type="ECO:0000256" key="5">
    <source>
        <dbReference type="ARBA" id="ARBA00022679"/>
    </source>
</evidence>
<dbReference type="GO" id="GO:0046872">
    <property type="term" value="F:metal ion binding"/>
    <property type="evidence" value="ECO:0007669"/>
    <property type="project" value="UniProtKB-KW"/>
</dbReference>
<comment type="cofactor">
    <cofactor evidence="1">
        <name>pyridoxal 5'-phosphate</name>
        <dbReference type="ChEBI" id="CHEBI:597326"/>
    </cofactor>
</comment>
<dbReference type="Gene3D" id="1.10.260.50">
    <property type="match status" value="1"/>
</dbReference>
<organism evidence="12 13">
    <name type="scientific">Pontixanthobacter aestiaquae</name>
    <dbReference type="NCBI Taxonomy" id="1509367"/>
    <lineage>
        <taxon>Bacteria</taxon>
        <taxon>Pseudomonadati</taxon>
        <taxon>Pseudomonadota</taxon>
        <taxon>Alphaproteobacteria</taxon>
        <taxon>Sphingomonadales</taxon>
        <taxon>Erythrobacteraceae</taxon>
        <taxon>Pontixanthobacter</taxon>
    </lineage>
</organism>
<evidence type="ECO:0000256" key="9">
    <source>
        <dbReference type="ARBA" id="ARBA00023014"/>
    </source>
</evidence>
<sequence length="362" mass="38317">MIYFDYQATTPLAPEARDAMFRWLDGPDGSGFGNPNSPHRMGRQAAAAIELARDRVAALLPPGGKVIFTGGATEALNLAIRGTRRSERKDRIAVSTIEHLAVGDTVRSLNCPVEEIAVDQEGIAELPDHFTKSTRMVAVMQVNNEIGTVQPTLEIARKAKEAGALFLCDAVQSAGKMDVASADLIAVAGHKMHGPKGIGALWVRDGVELDTVQTGGGQEQGIRAGTLSPALCAGFGAAAQVAKERMQRDAEHVAALWSRARDMFDGWELNGSAQARYFGNLNIRKDGVDVARLMSDARDVCFSAGSACASGSGKPSHVLAALGLSKEQAKSSIRLGFGRYTTMADLEKGVSEILSAAKEQGV</sequence>
<protein>
    <recommendedName>
        <fullName evidence="4">Cysteine desulfurase</fullName>
    </recommendedName>
</protein>
<comment type="catalytic activity">
    <reaction evidence="10">
        <text>(sulfur carrier)-H + L-cysteine = (sulfur carrier)-SH + L-alanine</text>
        <dbReference type="Rhea" id="RHEA:43892"/>
        <dbReference type="Rhea" id="RHEA-COMP:14737"/>
        <dbReference type="Rhea" id="RHEA-COMP:14739"/>
        <dbReference type="ChEBI" id="CHEBI:29917"/>
        <dbReference type="ChEBI" id="CHEBI:35235"/>
        <dbReference type="ChEBI" id="CHEBI:57972"/>
        <dbReference type="ChEBI" id="CHEBI:64428"/>
        <dbReference type="EC" id="2.8.1.7"/>
    </reaction>
</comment>